<dbReference type="CDD" id="cd02209">
    <property type="entry name" value="cupin_XRE_C"/>
    <property type="match status" value="1"/>
</dbReference>
<keyword evidence="1" id="KW-0238">DNA-binding</keyword>
<dbReference type="RefSeq" id="WP_129527455.1">
    <property type="nucleotide sequence ID" value="NZ_UFQB01000007.1"/>
</dbReference>
<dbReference type="InterPro" id="IPR050807">
    <property type="entry name" value="TransReg_Diox_bact_type"/>
</dbReference>
<evidence type="ECO:0000313" key="4">
    <source>
        <dbReference type="Proteomes" id="UP000289184"/>
    </source>
</evidence>
<dbReference type="PROSITE" id="PS50943">
    <property type="entry name" value="HTH_CROC1"/>
    <property type="match status" value="1"/>
</dbReference>
<reference evidence="3 4" key="1">
    <citation type="submission" date="2018-07" db="EMBL/GenBank/DDBJ databases">
        <authorList>
            <person name="Peeters C."/>
        </authorList>
    </citation>
    <scope>NUCLEOTIDE SEQUENCE [LARGE SCALE GENOMIC DNA]</scope>
    <source>
        <strain evidence="3 4">LMG 3411</strain>
    </source>
</reference>
<dbReference type="AlphaFoldDB" id="A0A446CD64"/>
<keyword evidence="4" id="KW-1185">Reference proteome</keyword>
<dbReference type="PANTHER" id="PTHR46797">
    <property type="entry name" value="HTH-TYPE TRANSCRIPTIONAL REGULATOR"/>
    <property type="match status" value="1"/>
</dbReference>
<dbReference type="InterPro" id="IPR011051">
    <property type="entry name" value="RmlC_Cupin_sf"/>
</dbReference>
<dbReference type="Gene3D" id="1.10.260.40">
    <property type="entry name" value="lambda repressor-like DNA-binding domains"/>
    <property type="match status" value="1"/>
</dbReference>
<dbReference type="SUPFAM" id="SSF51182">
    <property type="entry name" value="RmlC-like cupins"/>
    <property type="match status" value="1"/>
</dbReference>
<dbReference type="Gene3D" id="2.60.120.10">
    <property type="entry name" value="Jelly Rolls"/>
    <property type="match status" value="1"/>
</dbReference>
<dbReference type="GO" id="GO:0005829">
    <property type="term" value="C:cytosol"/>
    <property type="evidence" value="ECO:0007669"/>
    <property type="project" value="TreeGrafter"/>
</dbReference>
<dbReference type="CDD" id="cd00093">
    <property type="entry name" value="HTH_XRE"/>
    <property type="match status" value="1"/>
</dbReference>
<organism evidence="3 4">
    <name type="scientific">Achromobacter agilis</name>
    <dbReference type="NCBI Taxonomy" id="1353888"/>
    <lineage>
        <taxon>Bacteria</taxon>
        <taxon>Pseudomonadati</taxon>
        <taxon>Pseudomonadota</taxon>
        <taxon>Betaproteobacteria</taxon>
        <taxon>Burkholderiales</taxon>
        <taxon>Alcaligenaceae</taxon>
        <taxon>Achromobacter</taxon>
    </lineage>
</organism>
<sequence length="188" mass="20501">MNSPLPDPSIAIATRLRIEREARGWSLGDLADKSGVSKAMISKIERCEASPTATILGKLSGAFGLQLSMLLALAERTGERLSKADSQSVWVDPETGYERRVVSPRNGTMLEMVQVTLPAGVRVEYPASAFVFQHQQIWVLEGTLTFHEGETTHVLEHGDCLQLGLPAACAFHNATDVPCVYVVALIRR</sequence>
<accession>A0A446CD64</accession>
<dbReference type="GO" id="GO:0003677">
    <property type="term" value="F:DNA binding"/>
    <property type="evidence" value="ECO:0007669"/>
    <property type="project" value="UniProtKB-KW"/>
</dbReference>
<dbReference type="SUPFAM" id="SSF47413">
    <property type="entry name" value="lambda repressor-like DNA-binding domains"/>
    <property type="match status" value="1"/>
</dbReference>
<dbReference type="OrthoDB" id="73827at2"/>
<name>A0A446CD64_9BURK</name>
<evidence type="ECO:0000256" key="1">
    <source>
        <dbReference type="ARBA" id="ARBA00023125"/>
    </source>
</evidence>
<dbReference type="SMART" id="SM00530">
    <property type="entry name" value="HTH_XRE"/>
    <property type="match status" value="1"/>
</dbReference>
<dbReference type="Proteomes" id="UP000289184">
    <property type="component" value="Unassembled WGS sequence"/>
</dbReference>
<proteinExistence type="predicted"/>
<gene>
    <name evidence="3" type="primary">sutR_4</name>
    <name evidence="3" type="ORF">AGI3411_02243</name>
</gene>
<dbReference type="EMBL" id="UFQB01000007">
    <property type="protein sequence ID" value="SSW65794.1"/>
    <property type="molecule type" value="Genomic_DNA"/>
</dbReference>
<feature type="domain" description="HTH cro/C1-type" evidence="2">
    <location>
        <begin position="16"/>
        <end position="70"/>
    </location>
</feature>
<dbReference type="InterPro" id="IPR014710">
    <property type="entry name" value="RmlC-like_jellyroll"/>
</dbReference>
<dbReference type="Pfam" id="PF01381">
    <property type="entry name" value="HTH_3"/>
    <property type="match status" value="1"/>
</dbReference>
<dbReference type="InterPro" id="IPR001387">
    <property type="entry name" value="Cro/C1-type_HTH"/>
</dbReference>
<dbReference type="GO" id="GO:0003700">
    <property type="term" value="F:DNA-binding transcription factor activity"/>
    <property type="evidence" value="ECO:0007669"/>
    <property type="project" value="TreeGrafter"/>
</dbReference>
<protein>
    <submittedName>
        <fullName evidence="3">HTH-type transcriptional regulator SutR</fullName>
    </submittedName>
</protein>
<evidence type="ECO:0000313" key="3">
    <source>
        <dbReference type="EMBL" id="SSW65794.1"/>
    </source>
</evidence>
<dbReference type="PANTHER" id="PTHR46797:SF10">
    <property type="entry name" value="BLR1115 PROTEIN"/>
    <property type="match status" value="1"/>
</dbReference>
<evidence type="ECO:0000259" key="2">
    <source>
        <dbReference type="PROSITE" id="PS50943"/>
    </source>
</evidence>
<dbReference type="InterPro" id="IPR010982">
    <property type="entry name" value="Lambda_DNA-bd_dom_sf"/>
</dbReference>